<proteinExistence type="predicted"/>
<organism evidence="2 3">
    <name type="scientific">Helianthus annuus</name>
    <name type="common">Common sunflower</name>
    <dbReference type="NCBI Taxonomy" id="4232"/>
    <lineage>
        <taxon>Eukaryota</taxon>
        <taxon>Viridiplantae</taxon>
        <taxon>Streptophyta</taxon>
        <taxon>Embryophyta</taxon>
        <taxon>Tracheophyta</taxon>
        <taxon>Spermatophyta</taxon>
        <taxon>Magnoliopsida</taxon>
        <taxon>eudicotyledons</taxon>
        <taxon>Gunneridae</taxon>
        <taxon>Pentapetalae</taxon>
        <taxon>asterids</taxon>
        <taxon>campanulids</taxon>
        <taxon>Asterales</taxon>
        <taxon>Asteraceae</taxon>
        <taxon>Asteroideae</taxon>
        <taxon>Heliantheae alliance</taxon>
        <taxon>Heliantheae</taxon>
        <taxon>Helianthus</taxon>
    </lineage>
</organism>
<sequence>MVSSFYNCVTRRPSDKNRSHQPRPLHHHQRSDFSNPSAFFYYSHLLFHLSSIEQNNPATAKSQPALLLLTSLFHFPTGNRRN</sequence>
<reference evidence="2" key="2">
    <citation type="submission" date="2020-06" db="EMBL/GenBank/DDBJ databases">
        <title>Helianthus annuus Genome sequencing and assembly Release 2.</title>
        <authorList>
            <person name="Gouzy J."/>
            <person name="Langlade N."/>
            <person name="Munos S."/>
        </authorList>
    </citation>
    <scope>NUCLEOTIDE SEQUENCE</scope>
    <source>
        <tissue evidence="2">Leaves</tissue>
    </source>
</reference>
<gene>
    <name evidence="2" type="ORF">HanXRQr2_Chr07g0303461</name>
</gene>
<accession>A0A9K3NGA4</accession>
<feature type="region of interest" description="Disordered" evidence="1">
    <location>
        <begin position="1"/>
        <end position="34"/>
    </location>
</feature>
<evidence type="ECO:0000256" key="1">
    <source>
        <dbReference type="SAM" id="MobiDB-lite"/>
    </source>
</evidence>
<name>A0A9K3NGA4_HELAN</name>
<feature type="compositionally biased region" description="Basic residues" evidence="1">
    <location>
        <begin position="19"/>
        <end position="29"/>
    </location>
</feature>
<dbReference type="Gramene" id="mRNA:HanXRQr2_Chr07g0303461">
    <property type="protein sequence ID" value="mRNA:HanXRQr2_Chr07g0303461"/>
    <property type="gene ID" value="HanXRQr2_Chr07g0303461"/>
</dbReference>
<dbReference type="EMBL" id="MNCJ02000322">
    <property type="protein sequence ID" value="KAF5799342.1"/>
    <property type="molecule type" value="Genomic_DNA"/>
</dbReference>
<comment type="caution">
    <text evidence="2">The sequence shown here is derived from an EMBL/GenBank/DDBJ whole genome shotgun (WGS) entry which is preliminary data.</text>
</comment>
<protein>
    <submittedName>
        <fullName evidence="2">Uncharacterized protein</fullName>
    </submittedName>
</protein>
<dbReference type="Proteomes" id="UP000215914">
    <property type="component" value="Unassembled WGS sequence"/>
</dbReference>
<evidence type="ECO:0000313" key="3">
    <source>
        <dbReference type="Proteomes" id="UP000215914"/>
    </source>
</evidence>
<keyword evidence="3" id="KW-1185">Reference proteome</keyword>
<dbReference type="AlphaFoldDB" id="A0A9K3NGA4"/>
<evidence type="ECO:0000313" key="2">
    <source>
        <dbReference type="EMBL" id="KAF5799342.1"/>
    </source>
</evidence>
<reference evidence="2" key="1">
    <citation type="journal article" date="2017" name="Nature">
        <title>The sunflower genome provides insights into oil metabolism, flowering and Asterid evolution.</title>
        <authorList>
            <person name="Badouin H."/>
            <person name="Gouzy J."/>
            <person name="Grassa C.J."/>
            <person name="Murat F."/>
            <person name="Staton S.E."/>
            <person name="Cottret L."/>
            <person name="Lelandais-Briere C."/>
            <person name="Owens G.L."/>
            <person name="Carrere S."/>
            <person name="Mayjonade B."/>
            <person name="Legrand L."/>
            <person name="Gill N."/>
            <person name="Kane N.C."/>
            <person name="Bowers J.E."/>
            <person name="Hubner S."/>
            <person name="Bellec A."/>
            <person name="Berard A."/>
            <person name="Berges H."/>
            <person name="Blanchet N."/>
            <person name="Boniface M.C."/>
            <person name="Brunel D."/>
            <person name="Catrice O."/>
            <person name="Chaidir N."/>
            <person name="Claudel C."/>
            <person name="Donnadieu C."/>
            <person name="Faraut T."/>
            <person name="Fievet G."/>
            <person name="Helmstetter N."/>
            <person name="King M."/>
            <person name="Knapp S.J."/>
            <person name="Lai Z."/>
            <person name="Le Paslier M.C."/>
            <person name="Lippi Y."/>
            <person name="Lorenzon L."/>
            <person name="Mandel J.R."/>
            <person name="Marage G."/>
            <person name="Marchand G."/>
            <person name="Marquand E."/>
            <person name="Bret-Mestries E."/>
            <person name="Morien E."/>
            <person name="Nambeesan S."/>
            <person name="Nguyen T."/>
            <person name="Pegot-Espagnet P."/>
            <person name="Pouilly N."/>
            <person name="Raftis F."/>
            <person name="Sallet E."/>
            <person name="Schiex T."/>
            <person name="Thomas J."/>
            <person name="Vandecasteele C."/>
            <person name="Vares D."/>
            <person name="Vear F."/>
            <person name="Vautrin S."/>
            <person name="Crespi M."/>
            <person name="Mangin B."/>
            <person name="Burke J.M."/>
            <person name="Salse J."/>
            <person name="Munos S."/>
            <person name="Vincourt P."/>
            <person name="Rieseberg L.H."/>
            <person name="Langlade N.B."/>
        </authorList>
    </citation>
    <scope>NUCLEOTIDE SEQUENCE</scope>
    <source>
        <tissue evidence="2">Leaves</tissue>
    </source>
</reference>